<evidence type="ECO:0000256" key="1">
    <source>
        <dbReference type="SAM" id="SignalP"/>
    </source>
</evidence>
<name>A0ABV4A6P5_9ENTR</name>
<organism evidence="2 3">
    <name type="scientific">Pseudenterobacter timonensis</name>
    <dbReference type="NCBI Taxonomy" id="1755099"/>
    <lineage>
        <taxon>Bacteria</taxon>
        <taxon>Pseudomonadati</taxon>
        <taxon>Pseudomonadota</taxon>
        <taxon>Gammaproteobacteria</taxon>
        <taxon>Enterobacterales</taxon>
        <taxon>Enterobacteriaceae</taxon>
        <taxon>Pseudenterobacter</taxon>
    </lineage>
</organism>
<proteinExistence type="predicted"/>
<protein>
    <submittedName>
        <fullName evidence="2">DUF1120 domain-containing protein</fullName>
    </submittedName>
</protein>
<dbReference type="InterPro" id="IPR010546">
    <property type="entry name" value="DUF1120"/>
</dbReference>
<sequence>MKKNIIATAVAMLLSTATHADSTAVLKLKGVLTNDACTPTLSDGGIVDFGTNYVSALSATADNQLGHKDITLTIACTAATKVAWTINDNNADSVKKLTIEDATFTGNEAWSSTVEFGVGKTAGNVNIGAYSVAMNRNITVDGGAKQVGLSSDGVAWTPADSDAQLLTHSSGLFMFSAMNIENNDLVPFTNAVFPLRVALAVQKTDALAITDDTPITGQATITLRYL</sequence>
<feature type="signal peptide" evidence="1">
    <location>
        <begin position="1"/>
        <end position="20"/>
    </location>
</feature>
<dbReference type="Proteomes" id="UP001561463">
    <property type="component" value="Unassembled WGS sequence"/>
</dbReference>
<dbReference type="Pfam" id="PF06551">
    <property type="entry name" value="DUF1120"/>
    <property type="match status" value="1"/>
</dbReference>
<reference evidence="2 3" key="1">
    <citation type="submission" date="2024-03" db="EMBL/GenBank/DDBJ databases">
        <title>Role of Flies in the Dissemination of Carbapenem-Resistant Enterobacteriaceae (CRE): An Epidemiological and Genomic Study in China.</title>
        <authorList>
            <person name="Chen K."/>
            <person name="Zhang R."/>
            <person name="Chen S."/>
        </authorList>
    </citation>
    <scope>NUCLEOTIDE SEQUENCE [LARGE SCALE GENOMIC DNA]</scope>
    <source>
        <strain evidence="3">fly-313</strain>
    </source>
</reference>
<gene>
    <name evidence="2" type="ORF">AB7Z85_11670</name>
</gene>
<dbReference type="RefSeq" id="WP_369497883.1">
    <property type="nucleotide sequence ID" value="NZ_JBFZPZ010000008.1"/>
</dbReference>
<evidence type="ECO:0000313" key="2">
    <source>
        <dbReference type="EMBL" id="MEX9253161.1"/>
    </source>
</evidence>
<feature type="chain" id="PRO_5045257349" evidence="1">
    <location>
        <begin position="21"/>
        <end position="226"/>
    </location>
</feature>
<dbReference type="EMBL" id="JBFZPZ010000008">
    <property type="protein sequence ID" value="MEX9253161.1"/>
    <property type="molecule type" value="Genomic_DNA"/>
</dbReference>
<evidence type="ECO:0000313" key="3">
    <source>
        <dbReference type="Proteomes" id="UP001561463"/>
    </source>
</evidence>
<accession>A0ABV4A6P5</accession>
<keyword evidence="3" id="KW-1185">Reference proteome</keyword>
<keyword evidence="1" id="KW-0732">Signal</keyword>
<comment type="caution">
    <text evidence="2">The sequence shown here is derived from an EMBL/GenBank/DDBJ whole genome shotgun (WGS) entry which is preliminary data.</text>
</comment>